<keyword evidence="3" id="KW-1185">Reference proteome</keyword>
<protein>
    <submittedName>
        <fullName evidence="2">Uncharacterized protein</fullName>
    </submittedName>
</protein>
<reference evidence="2 3" key="1">
    <citation type="submission" date="2018-05" db="EMBL/GenBank/DDBJ databases">
        <title>Novel Campyloabacter and Helicobacter Species and Strains.</title>
        <authorList>
            <person name="Mannion A.J."/>
            <person name="Shen Z."/>
            <person name="Fox J.G."/>
        </authorList>
    </citation>
    <scope>NUCLEOTIDE SEQUENCE [LARGE SCALE GENOMIC DNA]</scope>
    <source>
        <strain evidence="3">MIT17-670</strain>
    </source>
</reference>
<feature type="compositionally biased region" description="Polar residues" evidence="1">
    <location>
        <begin position="37"/>
        <end position="49"/>
    </location>
</feature>
<feature type="region of interest" description="Disordered" evidence="1">
    <location>
        <begin position="19"/>
        <end position="61"/>
    </location>
</feature>
<feature type="compositionally biased region" description="Basic and acidic residues" evidence="1">
    <location>
        <begin position="19"/>
        <end position="36"/>
    </location>
</feature>
<evidence type="ECO:0000313" key="3">
    <source>
        <dbReference type="Proteomes" id="UP000310353"/>
    </source>
</evidence>
<feature type="compositionally biased region" description="Basic and acidic residues" evidence="1">
    <location>
        <begin position="50"/>
        <end position="61"/>
    </location>
</feature>
<organism evidence="2 3">
    <name type="scientific">Campylobacter aviculae</name>
    <dbReference type="NCBI Taxonomy" id="2510190"/>
    <lineage>
        <taxon>Bacteria</taxon>
        <taxon>Pseudomonadati</taxon>
        <taxon>Campylobacterota</taxon>
        <taxon>Epsilonproteobacteria</taxon>
        <taxon>Campylobacterales</taxon>
        <taxon>Campylobacteraceae</taxon>
        <taxon>Campylobacter</taxon>
    </lineage>
</organism>
<sequence length="61" mass="6913">MDTSLRYTAKPLLKLEEAKLEQENKEDKEKNIEVSKDTSNSTNVDNQADTSKKDQLLDISA</sequence>
<dbReference type="EMBL" id="NXMA01000014">
    <property type="protein sequence ID" value="TKX30765.1"/>
    <property type="molecule type" value="Genomic_DNA"/>
</dbReference>
<evidence type="ECO:0000256" key="1">
    <source>
        <dbReference type="SAM" id="MobiDB-lite"/>
    </source>
</evidence>
<name>A0A4U7BKI9_9BACT</name>
<evidence type="ECO:0000313" key="2">
    <source>
        <dbReference type="EMBL" id="TKX30765.1"/>
    </source>
</evidence>
<gene>
    <name evidence="2" type="ORF">CQA76_07505</name>
</gene>
<dbReference type="Proteomes" id="UP000310353">
    <property type="component" value="Unassembled WGS sequence"/>
</dbReference>
<accession>A0A4U7BKI9</accession>
<dbReference type="AlphaFoldDB" id="A0A4U7BKI9"/>
<proteinExistence type="predicted"/>
<comment type="caution">
    <text evidence="2">The sequence shown here is derived from an EMBL/GenBank/DDBJ whole genome shotgun (WGS) entry which is preliminary data.</text>
</comment>